<feature type="repeat" description="WD" evidence="5">
    <location>
        <begin position="397"/>
        <end position="441"/>
    </location>
</feature>
<feature type="repeat" description="WD" evidence="5">
    <location>
        <begin position="495"/>
        <end position="528"/>
    </location>
</feature>
<dbReference type="PANTHER" id="PTHR19854">
    <property type="entry name" value="TRANSDUCIN BETA-LIKE 3"/>
    <property type="match status" value="1"/>
</dbReference>
<dbReference type="HOGENOM" id="CLU_009276_0_0_1"/>
<dbReference type="InterPro" id="IPR013934">
    <property type="entry name" value="Utp13_C"/>
</dbReference>
<dbReference type="GO" id="GO:0000472">
    <property type="term" value="P:endonucleolytic cleavage to generate mature 5'-end of SSU-rRNA from (SSU-rRNA, 5.8S rRNA, LSU-rRNA)"/>
    <property type="evidence" value="ECO:0007669"/>
    <property type="project" value="TreeGrafter"/>
</dbReference>
<feature type="domain" description="U3 small nucleolar RNA-associated protein 13 C-terminal" evidence="7">
    <location>
        <begin position="669"/>
        <end position="799"/>
    </location>
</feature>
<feature type="repeat" description="WD" evidence="5">
    <location>
        <begin position="151"/>
        <end position="194"/>
    </location>
</feature>
<evidence type="ECO:0000313" key="8">
    <source>
        <dbReference type="EnsemblPlants" id="LPERR04G19320.1"/>
    </source>
</evidence>
<name>A0A0D9W8U4_9ORYZ</name>
<dbReference type="FunFam" id="2.130.10.10:FF:001128">
    <property type="entry name" value="Transducin family protein / WD-40 repeat family protein"/>
    <property type="match status" value="1"/>
</dbReference>
<dbReference type="GO" id="GO:0000480">
    <property type="term" value="P:endonucleolytic cleavage in 5'-ETS of tricistronic rRNA transcript (SSU-rRNA, 5.8S rRNA, LSU-rRNA)"/>
    <property type="evidence" value="ECO:0007669"/>
    <property type="project" value="TreeGrafter"/>
</dbReference>
<dbReference type="CDD" id="cd00200">
    <property type="entry name" value="WD40"/>
    <property type="match status" value="2"/>
</dbReference>
<evidence type="ECO:0000259" key="7">
    <source>
        <dbReference type="Pfam" id="PF08625"/>
    </source>
</evidence>
<keyword evidence="9" id="KW-1185">Reference proteome</keyword>
<dbReference type="InterPro" id="IPR019775">
    <property type="entry name" value="WD40_repeat_CS"/>
</dbReference>
<dbReference type="SUPFAM" id="SSF50978">
    <property type="entry name" value="WD40 repeat-like"/>
    <property type="match status" value="2"/>
</dbReference>
<dbReference type="EnsemblPlants" id="LPERR04G19320.1">
    <property type="protein sequence ID" value="LPERR04G19320.1"/>
    <property type="gene ID" value="LPERR04G19320"/>
</dbReference>
<dbReference type="Pfam" id="PF00400">
    <property type="entry name" value="WD40"/>
    <property type="match status" value="10"/>
</dbReference>
<evidence type="ECO:0000256" key="1">
    <source>
        <dbReference type="ARBA" id="ARBA00004604"/>
    </source>
</evidence>
<evidence type="ECO:0000256" key="2">
    <source>
        <dbReference type="ARBA" id="ARBA00022574"/>
    </source>
</evidence>
<keyword evidence="3" id="KW-0677">Repeat</keyword>
<dbReference type="Gene3D" id="2.130.10.10">
    <property type="entry name" value="YVTN repeat-like/Quinoprotein amine dehydrogenase"/>
    <property type="match status" value="4"/>
</dbReference>
<protein>
    <recommendedName>
        <fullName evidence="7">U3 small nucleolar RNA-associated protein 13 C-terminal domain-containing protein</fullName>
    </recommendedName>
</protein>
<dbReference type="GO" id="GO:0051301">
    <property type="term" value="P:cell division"/>
    <property type="evidence" value="ECO:0007669"/>
    <property type="project" value="EnsemblPlants"/>
</dbReference>
<dbReference type="GO" id="GO:0030686">
    <property type="term" value="C:90S preribosome"/>
    <property type="evidence" value="ECO:0007669"/>
    <property type="project" value="TreeGrafter"/>
</dbReference>
<dbReference type="PROSITE" id="PS00678">
    <property type="entry name" value="WD_REPEATS_1"/>
    <property type="match status" value="4"/>
</dbReference>
<proteinExistence type="predicted"/>
<accession>A0A0D9W8U4</accession>
<dbReference type="GO" id="GO:0009793">
    <property type="term" value="P:embryo development ending in seed dormancy"/>
    <property type="evidence" value="ECO:0007669"/>
    <property type="project" value="EnsemblPlants"/>
</dbReference>
<feature type="repeat" description="WD" evidence="5">
    <location>
        <begin position="621"/>
        <end position="652"/>
    </location>
</feature>
<dbReference type="GO" id="GO:0034511">
    <property type="term" value="F:U3 snoRNA binding"/>
    <property type="evidence" value="ECO:0007669"/>
    <property type="project" value="TreeGrafter"/>
</dbReference>
<dbReference type="GO" id="GO:0032040">
    <property type="term" value="C:small-subunit processome"/>
    <property type="evidence" value="ECO:0007669"/>
    <property type="project" value="InterPro"/>
</dbReference>
<dbReference type="InterPro" id="IPR020472">
    <property type="entry name" value="WD40_PAC1"/>
</dbReference>
<dbReference type="PROSITE" id="PS50082">
    <property type="entry name" value="WD_REPEATS_2"/>
    <property type="match status" value="10"/>
</dbReference>
<evidence type="ECO:0000256" key="6">
    <source>
        <dbReference type="SAM" id="MobiDB-lite"/>
    </source>
</evidence>
<feature type="region of interest" description="Disordered" evidence="6">
    <location>
        <begin position="805"/>
        <end position="868"/>
    </location>
</feature>
<feature type="repeat" description="WD" evidence="5">
    <location>
        <begin position="195"/>
        <end position="236"/>
    </location>
</feature>
<dbReference type="InterPro" id="IPR001680">
    <property type="entry name" value="WD40_rpt"/>
</dbReference>
<dbReference type="InterPro" id="IPR036322">
    <property type="entry name" value="WD40_repeat_dom_sf"/>
</dbReference>
<dbReference type="GO" id="GO:0009880">
    <property type="term" value="P:embryonic pattern specification"/>
    <property type="evidence" value="ECO:0007669"/>
    <property type="project" value="EnsemblPlants"/>
</dbReference>
<feature type="repeat" description="WD" evidence="5">
    <location>
        <begin position="67"/>
        <end position="108"/>
    </location>
</feature>
<feature type="compositionally biased region" description="Basic residues" evidence="6">
    <location>
        <begin position="841"/>
        <end position="860"/>
    </location>
</feature>
<dbReference type="Proteomes" id="UP000032180">
    <property type="component" value="Chromosome 4"/>
</dbReference>
<evidence type="ECO:0000256" key="3">
    <source>
        <dbReference type="ARBA" id="ARBA00022737"/>
    </source>
</evidence>
<dbReference type="Pfam" id="PF08625">
    <property type="entry name" value="Utp13"/>
    <property type="match status" value="1"/>
</dbReference>
<feature type="repeat" description="WD" evidence="5">
    <location>
        <begin position="579"/>
        <end position="620"/>
    </location>
</feature>
<reference evidence="9" key="2">
    <citation type="submission" date="2013-12" db="EMBL/GenBank/DDBJ databases">
        <authorList>
            <person name="Yu Y."/>
            <person name="Lee S."/>
            <person name="de Baynast K."/>
            <person name="Wissotski M."/>
            <person name="Liu L."/>
            <person name="Talag J."/>
            <person name="Goicoechea J."/>
            <person name="Angelova A."/>
            <person name="Jetty R."/>
            <person name="Kudrna D."/>
            <person name="Golser W."/>
            <person name="Rivera L."/>
            <person name="Zhang J."/>
            <person name="Wing R."/>
        </authorList>
    </citation>
    <scope>NUCLEOTIDE SEQUENCE</scope>
</reference>
<evidence type="ECO:0000313" key="9">
    <source>
        <dbReference type="Proteomes" id="UP000032180"/>
    </source>
</evidence>
<dbReference type="InterPro" id="IPR015943">
    <property type="entry name" value="WD40/YVTN_repeat-like_dom_sf"/>
</dbReference>
<feature type="repeat" description="WD" evidence="5">
    <location>
        <begin position="537"/>
        <end position="578"/>
    </location>
</feature>
<dbReference type="SMART" id="SM00320">
    <property type="entry name" value="WD40"/>
    <property type="match status" value="12"/>
</dbReference>
<reference evidence="8" key="3">
    <citation type="submission" date="2015-04" db="UniProtKB">
        <authorList>
            <consortium name="EnsemblPlants"/>
        </authorList>
    </citation>
    <scope>IDENTIFICATION</scope>
</reference>
<dbReference type="PROSITE" id="PS50294">
    <property type="entry name" value="WD_REPEATS_REGION"/>
    <property type="match status" value="9"/>
</dbReference>
<keyword evidence="4" id="KW-0539">Nucleus</keyword>
<dbReference type="eggNOG" id="KOG0319">
    <property type="taxonomic scope" value="Eukaryota"/>
</dbReference>
<comment type="subcellular location">
    <subcellularLocation>
        <location evidence="1">Nucleus</location>
        <location evidence="1">Nucleolus</location>
    </subcellularLocation>
</comment>
<reference evidence="8 9" key="1">
    <citation type="submission" date="2012-08" db="EMBL/GenBank/DDBJ databases">
        <title>Oryza genome evolution.</title>
        <authorList>
            <person name="Wing R.A."/>
        </authorList>
    </citation>
    <scope>NUCLEOTIDE SEQUENCE</scope>
</reference>
<sequence length="868" mass="94989">MASAQGLKNNYRIYRSLQQFYTGGPFAVGSAPPVGGDGDAEGFLACACGGEVRVVSAADASAIGEPIEGENEAVTALALSPDSRLLFTAGHSRLIRVWDLASRTCTRSWKGHDGPIKAMACHASGGLLATAGADKKVCVWDVDGGFCTHFFRGHTGVVTTVMFHKDPKRLLLFSGSEDGSVRVWNLESKKCVAVLKEHFSAVTSLALSEDGHTLLSAGRDKIVNVWDVRKYNSKKTIPAYEMIEDVSFIGPGNSLYSCLGEPAKGKKDGYVLTVGERGIVRIWCLESALCIYEQQSSDVTINIENEESRRGFTSAVVLSNGEGLLCVTADQQFLFYSPMRTDGGAIHLNLDKRLVGYNDEILDLKFVGDDEQYLAVATNLEQVRVYDVASMSCSYVLSGHTEIVVCIDTCVSASGKTLVVTGSKDNTVRLWDMERRNCIGIGKGHLGAIGCVAFSKKSKNFFVSGSSDRTIKIWSWDDTIDDVDGEVPLKAKAVVAAHDKDINSLSVSPNDGLVCSGSEDRTACIWKLPNLVSSVVLKGHKRGIWSVEFSPVEQCVITSSGDRTVKIWAVSDGSCLKTFEGHTSSVLRASFLSRGTQFVSCGSDGLVKLWTIRTNECIATYDNHDGKIWALAVGKKTEMLSTGGTDAVLNLWHDCTMEDKQEDFLLRGQELENAVSDSDYARAIQLAFELRRPHRLLELFSQLCRKSDDLEDPIEKALLLLPREGLRVLLEYIREWNTKPKLCHVAQFVLRSLSPTDILEIKGISELLEGLIPYSQRHFSRVDRLVRSTFLLDYTLTRMSVVDPEIDEGTTRDDTNDSSVENGEIAQVEPDVLAAENLQKSGKKRKSSKSSKKDGKKTKMAAKGDSNA</sequence>
<dbReference type="PRINTS" id="PR00320">
    <property type="entry name" value="GPROTEINBRPT"/>
</dbReference>
<dbReference type="STRING" id="77586.A0A0D9W8U4"/>
<feature type="repeat" description="WD" evidence="5">
    <location>
        <begin position="442"/>
        <end position="475"/>
    </location>
</feature>
<dbReference type="AlphaFoldDB" id="A0A0D9W8U4"/>
<dbReference type="PANTHER" id="PTHR19854:SF15">
    <property type="entry name" value="TRANSDUCIN BETA-LIKE PROTEIN 3"/>
    <property type="match status" value="1"/>
</dbReference>
<keyword evidence="2 5" id="KW-0853">WD repeat</keyword>
<evidence type="ECO:0000256" key="5">
    <source>
        <dbReference type="PROSITE-ProRule" id="PRU00221"/>
    </source>
</evidence>
<evidence type="ECO:0000256" key="4">
    <source>
        <dbReference type="ARBA" id="ARBA00023242"/>
    </source>
</evidence>
<dbReference type="Gramene" id="LPERR04G19320.1">
    <property type="protein sequence ID" value="LPERR04G19320.1"/>
    <property type="gene ID" value="LPERR04G19320"/>
</dbReference>
<dbReference type="FunFam" id="2.130.10.10:FF:000794">
    <property type="entry name" value="Transducin family protein / WD-40 repeat family protein"/>
    <property type="match status" value="1"/>
</dbReference>
<feature type="repeat" description="WD" evidence="5">
    <location>
        <begin position="109"/>
        <end position="143"/>
    </location>
</feature>
<organism evidence="8 9">
    <name type="scientific">Leersia perrieri</name>
    <dbReference type="NCBI Taxonomy" id="77586"/>
    <lineage>
        <taxon>Eukaryota</taxon>
        <taxon>Viridiplantae</taxon>
        <taxon>Streptophyta</taxon>
        <taxon>Embryophyta</taxon>
        <taxon>Tracheophyta</taxon>
        <taxon>Spermatophyta</taxon>
        <taxon>Magnoliopsida</taxon>
        <taxon>Liliopsida</taxon>
        <taxon>Poales</taxon>
        <taxon>Poaceae</taxon>
        <taxon>BOP clade</taxon>
        <taxon>Oryzoideae</taxon>
        <taxon>Oryzeae</taxon>
        <taxon>Oryzinae</taxon>
        <taxon>Leersia</taxon>
    </lineage>
</organism>